<dbReference type="EMBL" id="CAJFCJ010000006">
    <property type="protein sequence ID" value="CAD5115358.1"/>
    <property type="molecule type" value="Genomic_DNA"/>
</dbReference>
<gene>
    <name evidence="1" type="ORF">DGYR_LOCUS4109</name>
</gene>
<dbReference type="AlphaFoldDB" id="A0A7I8VIY1"/>
<evidence type="ECO:0000313" key="2">
    <source>
        <dbReference type="Proteomes" id="UP000549394"/>
    </source>
</evidence>
<protein>
    <submittedName>
        <fullName evidence="1">Uncharacterized protein</fullName>
    </submittedName>
</protein>
<name>A0A7I8VIY1_9ANNE</name>
<comment type="caution">
    <text evidence="1">The sequence shown here is derived from an EMBL/GenBank/DDBJ whole genome shotgun (WGS) entry which is preliminary data.</text>
</comment>
<sequence length="405" mass="47934">MHSSEKPQSTDKQLLEIINYCKTFKNQGLNSYVKDVRDCCRASYKKKNLHHSIEYIKALRKFETSKVMDYEKKLIESSHYMRNKLVYSCSKTIHATQTTLQNEKEKDALSQSIMKVESLIKTLECDLRMRHNHLERLSTMKEFLINISPTNWQMAVPNKINSYLSFGDFQRNQSKHALKRSFSDGLLNDQRSARKFFLKVPRELLEVINKLENDVVSLLLSVDTFKKKQALVTETKFLNDYKIPDHLLYLPFDEDQGEKEDEELDNLRSKIYDIYLSVIPLNNFEDTDIHCNHNITDTVKFIESYLITLLDEADKYLETDVANVWKKIMEENRIEQRKNMMFNRRLGESSTQTQKSEVRCITPYIGWRIRRPVIFRSQPNEVRRKIAKSIKTSSDKKNLFFIDCY</sequence>
<organism evidence="1 2">
    <name type="scientific">Dimorphilus gyrociliatus</name>
    <dbReference type="NCBI Taxonomy" id="2664684"/>
    <lineage>
        <taxon>Eukaryota</taxon>
        <taxon>Metazoa</taxon>
        <taxon>Spiralia</taxon>
        <taxon>Lophotrochozoa</taxon>
        <taxon>Annelida</taxon>
        <taxon>Polychaeta</taxon>
        <taxon>Polychaeta incertae sedis</taxon>
        <taxon>Dinophilidae</taxon>
        <taxon>Dimorphilus</taxon>
    </lineage>
</organism>
<dbReference type="Proteomes" id="UP000549394">
    <property type="component" value="Unassembled WGS sequence"/>
</dbReference>
<accession>A0A7I8VIY1</accession>
<reference evidence="1 2" key="1">
    <citation type="submission" date="2020-08" db="EMBL/GenBank/DDBJ databases">
        <authorList>
            <person name="Hejnol A."/>
        </authorList>
    </citation>
    <scope>NUCLEOTIDE SEQUENCE [LARGE SCALE GENOMIC DNA]</scope>
</reference>
<evidence type="ECO:0000313" key="1">
    <source>
        <dbReference type="EMBL" id="CAD5115358.1"/>
    </source>
</evidence>
<proteinExistence type="predicted"/>
<keyword evidence="2" id="KW-1185">Reference proteome</keyword>